<evidence type="ECO:0000313" key="4">
    <source>
        <dbReference type="Proteomes" id="UP000018208"/>
    </source>
</evidence>
<feature type="transmembrane region" description="Helical" evidence="1">
    <location>
        <begin position="144"/>
        <end position="163"/>
    </location>
</feature>
<accession>V6LCL3</accession>
<reference evidence="3" key="2">
    <citation type="submission" date="2020-12" db="EMBL/GenBank/DDBJ databases">
        <title>New Spironucleus salmonicida genome in near-complete chromosomes.</title>
        <authorList>
            <person name="Xu F."/>
            <person name="Kurt Z."/>
            <person name="Jimenez-Gonzalez A."/>
            <person name="Astvaldsson A."/>
            <person name="Andersson J.O."/>
            <person name="Svard S.G."/>
        </authorList>
    </citation>
    <scope>NUCLEOTIDE SEQUENCE</scope>
    <source>
        <strain evidence="3">ATCC 50377</strain>
    </source>
</reference>
<keyword evidence="4" id="KW-1185">Reference proteome</keyword>
<keyword evidence="1" id="KW-0812">Transmembrane</keyword>
<keyword evidence="1" id="KW-0472">Membrane</keyword>
<proteinExistence type="predicted"/>
<dbReference type="VEuPathDB" id="GiardiaDB:SS50377_26562"/>
<dbReference type="AlphaFoldDB" id="V6LCL3"/>
<dbReference type="EMBL" id="AUWU02000006">
    <property type="protein sequence ID" value="KAH0572352.1"/>
    <property type="molecule type" value="Genomic_DNA"/>
</dbReference>
<name>V6LCL3_9EUKA</name>
<dbReference type="SUPFAM" id="SSF58038">
    <property type="entry name" value="SNARE fusion complex"/>
    <property type="match status" value="1"/>
</dbReference>
<sequence length="164" mass="18422">MNPSQSLFELETRLADPKIDIVSLNNILSIAKSLPLPDSSQISQRIFQDRLSQVILDCEMQLNTFKVIDQKFNQVSSNNYQSFNETNRIFDETIEMAGNAQSILNHQTAILKNIHLKVLSVAGKLEIGGKTVDQILRIEQLGGFIRAIAVGLIIVIWLCIKILM</sequence>
<protein>
    <submittedName>
        <fullName evidence="2">Uncharacterized protein</fullName>
    </submittedName>
</protein>
<evidence type="ECO:0000256" key="1">
    <source>
        <dbReference type="SAM" id="Phobius"/>
    </source>
</evidence>
<organism evidence="2">
    <name type="scientific">Spironucleus salmonicida</name>
    <dbReference type="NCBI Taxonomy" id="348837"/>
    <lineage>
        <taxon>Eukaryota</taxon>
        <taxon>Metamonada</taxon>
        <taxon>Diplomonadida</taxon>
        <taxon>Hexamitidae</taxon>
        <taxon>Hexamitinae</taxon>
        <taxon>Spironucleus</taxon>
    </lineage>
</organism>
<dbReference type="EMBL" id="KI546170">
    <property type="protein sequence ID" value="EST41416.1"/>
    <property type="molecule type" value="Genomic_DNA"/>
</dbReference>
<evidence type="ECO:0000313" key="2">
    <source>
        <dbReference type="EMBL" id="EST41416.1"/>
    </source>
</evidence>
<evidence type="ECO:0000313" key="3">
    <source>
        <dbReference type="EMBL" id="KAH0572352.1"/>
    </source>
</evidence>
<reference evidence="2 3" key="1">
    <citation type="journal article" date="2014" name="PLoS Genet.">
        <title>The Genome of Spironucleus salmonicida Highlights a Fish Pathogen Adapted to Fluctuating Environments.</title>
        <authorList>
            <person name="Xu F."/>
            <person name="Jerlstrom-Hultqvist J."/>
            <person name="Einarsson E."/>
            <person name="Astvaldsson A."/>
            <person name="Svard S.G."/>
            <person name="Andersson J.O."/>
        </authorList>
    </citation>
    <scope>NUCLEOTIDE SEQUENCE</scope>
    <source>
        <strain evidence="3">ATCC 50377</strain>
    </source>
</reference>
<dbReference type="Proteomes" id="UP000018208">
    <property type="component" value="Unassembled WGS sequence"/>
</dbReference>
<keyword evidence="1" id="KW-1133">Transmembrane helix</keyword>
<gene>
    <name evidence="2" type="ORF">SS50377_19133</name>
    <name evidence="3" type="ORF">SS50377_26562</name>
</gene>